<dbReference type="GO" id="GO:0016779">
    <property type="term" value="F:nucleotidyltransferase activity"/>
    <property type="evidence" value="ECO:0007669"/>
    <property type="project" value="UniProtKB-KW"/>
</dbReference>
<dbReference type="Gene3D" id="3.40.50.620">
    <property type="entry name" value="HUPs"/>
    <property type="match status" value="1"/>
</dbReference>
<keyword evidence="2 4" id="KW-0548">Nucleotidyltransferase</keyword>
<dbReference type="AlphaFoldDB" id="A0A2N1PUY5"/>
<dbReference type="PANTHER" id="PTHR43793:SF2">
    <property type="entry name" value="BIFUNCTIONAL PROTEIN HLDE"/>
    <property type="match status" value="1"/>
</dbReference>
<protein>
    <submittedName>
        <fullName evidence="4">D-glycero-beta-D-manno-heptose 1-phosphate adenylyltransferase</fullName>
    </submittedName>
</protein>
<dbReference type="Proteomes" id="UP000233256">
    <property type="component" value="Unassembled WGS sequence"/>
</dbReference>
<feature type="domain" description="Cytidyltransferase-like" evidence="3">
    <location>
        <begin position="35"/>
        <end position="130"/>
    </location>
</feature>
<dbReference type="NCBIfam" id="TIGR00125">
    <property type="entry name" value="cyt_tran_rel"/>
    <property type="match status" value="1"/>
</dbReference>
<gene>
    <name evidence="4" type="ORF">CVV64_01660</name>
</gene>
<evidence type="ECO:0000259" key="3">
    <source>
        <dbReference type="Pfam" id="PF01467"/>
    </source>
</evidence>
<dbReference type="PANTHER" id="PTHR43793">
    <property type="entry name" value="FAD SYNTHASE"/>
    <property type="match status" value="1"/>
</dbReference>
<evidence type="ECO:0000313" key="5">
    <source>
        <dbReference type="Proteomes" id="UP000233256"/>
    </source>
</evidence>
<dbReference type="Pfam" id="PF01467">
    <property type="entry name" value="CTP_transf_like"/>
    <property type="match status" value="1"/>
</dbReference>
<dbReference type="InterPro" id="IPR050385">
    <property type="entry name" value="Archaeal_FAD_synthase"/>
</dbReference>
<proteinExistence type="predicted"/>
<evidence type="ECO:0000313" key="4">
    <source>
        <dbReference type="EMBL" id="PKK92150.1"/>
    </source>
</evidence>
<dbReference type="InterPro" id="IPR004821">
    <property type="entry name" value="Cyt_trans-like"/>
</dbReference>
<organism evidence="4 5">
    <name type="scientific">Candidatus Wallbacteria bacterium HGW-Wallbacteria-1</name>
    <dbReference type="NCBI Taxonomy" id="2013854"/>
    <lineage>
        <taxon>Bacteria</taxon>
        <taxon>Candidatus Walliibacteriota</taxon>
    </lineage>
</organism>
<name>A0A2N1PUY5_9BACT</name>
<dbReference type="InterPro" id="IPR014729">
    <property type="entry name" value="Rossmann-like_a/b/a_fold"/>
</dbReference>
<accession>A0A2N1PUY5</accession>
<comment type="caution">
    <text evidence="4">The sequence shown here is derived from an EMBL/GenBank/DDBJ whole genome shotgun (WGS) entry which is preliminary data.</text>
</comment>
<sequence length="165" mass="17976">MTVKSSEWPVKVYLNLDELAEAVKIRREAGETIVLANGCFDFLHVGHVRYLKGASNEGQCLLVAINSDESVQSLKGSDRPIVPEGERAEIVASFGFVDMVYIFGQRDVGEIIRTIRPDVHAKGTDYTAESVPEAELVRSCGGRVAIVGDPKNHDSSQMIKKLGGC</sequence>
<evidence type="ECO:0000256" key="1">
    <source>
        <dbReference type="ARBA" id="ARBA00022679"/>
    </source>
</evidence>
<dbReference type="EMBL" id="PGXC01000001">
    <property type="protein sequence ID" value="PKK92150.1"/>
    <property type="molecule type" value="Genomic_DNA"/>
</dbReference>
<dbReference type="SUPFAM" id="SSF52374">
    <property type="entry name" value="Nucleotidylyl transferase"/>
    <property type="match status" value="1"/>
</dbReference>
<keyword evidence="1 4" id="KW-0808">Transferase</keyword>
<reference evidence="4 5" key="1">
    <citation type="journal article" date="2017" name="ISME J.">
        <title>Potential for microbial H2 and metal transformations associated with novel bacteria and archaea in deep terrestrial subsurface sediments.</title>
        <authorList>
            <person name="Hernsdorf A.W."/>
            <person name="Amano Y."/>
            <person name="Miyakawa K."/>
            <person name="Ise K."/>
            <person name="Suzuki Y."/>
            <person name="Anantharaman K."/>
            <person name="Probst A."/>
            <person name="Burstein D."/>
            <person name="Thomas B.C."/>
            <person name="Banfield J.F."/>
        </authorList>
    </citation>
    <scope>NUCLEOTIDE SEQUENCE [LARGE SCALE GENOMIC DNA]</scope>
    <source>
        <strain evidence="4">HGW-Wallbacteria-1</strain>
    </source>
</reference>
<evidence type="ECO:0000256" key="2">
    <source>
        <dbReference type="ARBA" id="ARBA00022695"/>
    </source>
</evidence>